<keyword evidence="1" id="KW-0472">Membrane</keyword>
<feature type="transmembrane region" description="Helical" evidence="1">
    <location>
        <begin position="72"/>
        <end position="91"/>
    </location>
</feature>
<gene>
    <name evidence="2" type="ORF">AM231_00545</name>
</gene>
<evidence type="ECO:0000313" key="2">
    <source>
        <dbReference type="EMBL" id="KOR87778.1"/>
    </source>
</evidence>
<dbReference type="Proteomes" id="UP000036932">
    <property type="component" value="Unassembled WGS sequence"/>
</dbReference>
<reference evidence="3" key="1">
    <citation type="submission" date="2015-08" db="EMBL/GenBank/DDBJ databases">
        <title>Genome sequencing project for genomic taxonomy and phylogenomics of Bacillus-like bacteria.</title>
        <authorList>
            <person name="Liu B."/>
            <person name="Wang J."/>
            <person name="Zhu Y."/>
            <person name="Liu G."/>
            <person name="Chen Q."/>
            <person name="Chen Z."/>
            <person name="Lan J."/>
            <person name="Che J."/>
            <person name="Ge C."/>
            <person name="Shi H."/>
            <person name="Pan Z."/>
            <person name="Liu X."/>
        </authorList>
    </citation>
    <scope>NUCLEOTIDE SEQUENCE [LARGE SCALE GENOMIC DNA]</scope>
    <source>
        <strain evidence="3">FJAT-22460</strain>
    </source>
</reference>
<protein>
    <submittedName>
        <fullName evidence="2">Uncharacterized protein</fullName>
    </submittedName>
</protein>
<accession>A0A0M1NZU2</accession>
<keyword evidence="1" id="KW-1133">Transmembrane helix</keyword>
<dbReference type="PATRIC" id="fig|1705565.3.peg.1931"/>
<keyword evidence="1" id="KW-0812">Transmembrane</keyword>
<comment type="caution">
    <text evidence="2">The sequence shown here is derived from an EMBL/GenBank/DDBJ whole genome shotgun (WGS) entry which is preliminary data.</text>
</comment>
<evidence type="ECO:0000256" key="1">
    <source>
        <dbReference type="SAM" id="Phobius"/>
    </source>
</evidence>
<name>A0A0M1NZU2_9BACL</name>
<organism evidence="2 3">
    <name type="scientific">Paenibacillus solani</name>
    <dbReference type="NCBI Taxonomy" id="1705565"/>
    <lineage>
        <taxon>Bacteria</taxon>
        <taxon>Bacillati</taxon>
        <taxon>Bacillota</taxon>
        <taxon>Bacilli</taxon>
        <taxon>Bacillales</taxon>
        <taxon>Paenibacillaceae</taxon>
        <taxon>Paenibacillus</taxon>
    </lineage>
</organism>
<sequence length="101" mass="11676">MEGRIKGDIDEVVEGIITADSVYFEDHLCSTKKYQTFFLDAESNQFVKDIPVYSDSYQSPPIDLDKEVLMKVGYSAFLMLGVLIYVILWILDFVNNRRKAR</sequence>
<evidence type="ECO:0000313" key="3">
    <source>
        <dbReference type="Proteomes" id="UP000036932"/>
    </source>
</evidence>
<keyword evidence="3" id="KW-1185">Reference proteome</keyword>
<dbReference type="EMBL" id="LIUT01000001">
    <property type="protein sequence ID" value="KOR87778.1"/>
    <property type="molecule type" value="Genomic_DNA"/>
</dbReference>
<proteinExistence type="predicted"/>
<dbReference type="AlphaFoldDB" id="A0A0M1NZU2"/>